<evidence type="ECO:0000313" key="1">
    <source>
        <dbReference type="EMBL" id="PHT65480.1"/>
    </source>
</evidence>
<dbReference type="InterPro" id="IPR038980">
    <property type="entry name" value="ATM_plant"/>
</dbReference>
<organism evidence="1 2">
    <name type="scientific">Capsicum annuum</name>
    <name type="common">Capsicum pepper</name>
    <dbReference type="NCBI Taxonomy" id="4072"/>
    <lineage>
        <taxon>Eukaryota</taxon>
        <taxon>Viridiplantae</taxon>
        <taxon>Streptophyta</taxon>
        <taxon>Embryophyta</taxon>
        <taxon>Tracheophyta</taxon>
        <taxon>Spermatophyta</taxon>
        <taxon>Magnoliopsida</taxon>
        <taxon>eudicotyledons</taxon>
        <taxon>Gunneridae</taxon>
        <taxon>Pentapetalae</taxon>
        <taxon>asterids</taxon>
        <taxon>lamiids</taxon>
        <taxon>Solanales</taxon>
        <taxon>Solanaceae</taxon>
        <taxon>Solanoideae</taxon>
        <taxon>Capsiceae</taxon>
        <taxon>Capsicum</taxon>
    </lineage>
</organism>
<dbReference type="PANTHER" id="PTHR37079:SF4">
    <property type="entry name" value="SERINE_THREONINE-PROTEIN KINASE ATM"/>
    <property type="match status" value="1"/>
</dbReference>
<dbReference type="STRING" id="4072.A0A2G2Y6W6"/>
<keyword evidence="2" id="KW-1185">Reference proteome</keyword>
<dbReference type="EMBL" id="AYRZ02000012">
    <property type="protein sequence ID" value="PHT65480.1"/>
    <property type="molecule type" value="Genomic_DNA"/>
</dbReference>
<dbReference type="AlphaFoldDB" id="A0A2G2Y6W6"/>
<comment type="caution">
    <text evidence="1">The sequence shown here is derived from an EMBL/GenBank/DDBJ whole genome shotgun (WGS) entry which is preliminary data.</text>
</comment>
<dbReference type="Pfam" id="PF25360">
    <property type="entry name" value="TPR_ATM"/>
    <property type="match status" value="1"/>
</dbReference>
<dbReference type="InterPro" id="IPR057445">
    <property type="entry name" value="ATM_TPR"/>
</dbReference>
<dbReference type="Gramene" id="PHT65480">
    <property type="protein sequence ID" value="PHT65480"/>
    <property type="gene ID" value="T459_29905"/>
</dbReference>
<dbReference type="GO" id="GO:0006974">
    <property type="term" value="P:DNA damage response"/>
    <property type="evidence" value="ECO:0007669"/>
    <property type="project" value="InterPro"/>
</dbReference>
<sequence>MNGIAKVACEPLAEMIKNHFVDIFSVFIALHCNKKAGWEKGSAVLESSILDIAKRSEIEREKLIRTHMVSIVNTIFSLASTAADPILPLFSKETIAVLEIDSSSQNIGAINKINIFNIVVSPSLYLPSRSLQYSIQYLELHTPV</sequence>
<accession>A0A2G2Y6W6</accession>
<dbReference type="PANTHER" id="PTHR37079">
    <property type="entry name" value="SERINE/THREONINE-PROTEIN KINASE ATM"/>
    <property type="match status" value="1"/>
</dbReference>
<proteinExistence type="predicted"/>
<reference evidence="1 2" key="1">
    <citation type="journal article" date="2014" name="Nat. Genet.">
        <title>Genome sequence of the hot pepper provides insights into the evolution of pungency in Capsicum species.</title>
        <authorList>
            <person name="Kim S."/>
            <person name="Park M."/>
            <person name="Yeom S.I."/>
            <person name="Kim Y.M."/>
            <person name="Lee J.M."/>
            <person name="Lee H.A."/>
            <person name="Seo E."/>
            <person name="Choi J."/>
            <person name="Cheong K."/>
            <person name="Kim K.T."/>
            <person name="Jung K."/>
            <person name="Lee G.W."/>
            <person name="Oh S.K."/>
            <person name="Bae C."/>
            <person name="Kim S.B."/>
            <person name="Lee H.Y."/>
            <person name="Kim S.Y."/>
            <person name="Kim M.S."/>
            <person name="Kang B.C."/>
            <person name="Jo Y.D."/>
            <person name="Yang H.B."/>
            <person name="Jeong H.J."/>
            <person name="Kang W.H."/>
            <person name="Kwon J.K."/>
            <person name="Shin C."/>
            <person name="Lim J.Y."/>
            <person name="Park J.H."/>
            <person name="Huh J.H."/>
            <person name="Kim J.S."/>
            <person name="Kim B.D."/>
            <person name="Cohen O."/>
            <person name="Paran I."/>
            <person name="Suh M.C."/>
            <person name="Lee S.B."/>
            <person name="Kim Y.K."/>
            <person name="Shin Y."/>
            <person name="Noh S.J."/>
            <person name="Park J."/>
            <person name="Seo Y.S."/>
            <person name="Kwon S.Y."/>
            <person name="Kim H.A."/>
            <person name="Park J.M."/>
            <person name="Kim H.J."/>
            <person name="Choi S.B."/>
            <person name="Bosland P.W."/>
            <person name="Reeves G."/>
            <person name="Jo S.H."/>
            <person name="Lee B.W."/>
            <person name="Cho H.T."/>
            <person name="Choi H.S."/>
            <person name="Lee M.S."/>
            <person name="Yu Y."/>
            <person name="Do Choi Y."/>
            <person name="Park B.S."/>
            <person name="van Deynze A."/>
            <person name="Ashrafi H."/>
            <person name="Hill T."/>
            <person name="Kim W.T."/>
            <person name="Pai H.S."/>
            <person name="Ahn H.K."/>
            <person name="Yeam I."/>
            <person name="Giovannoni J.J."/>
            <person name="Rose J.K."/>
            <person name="Sorensen I."/>
            <person name="Lee S.J."/>
            <person name="Kim R.W."/>
            <person name="Choi I.Y."/>
            <person name="Choi B.S."/>
            <person name="Lim J.S."/>
            <person name="Lee Y.H."/>
            <person name="Choi D."/>
        </authorList>
    </citation>
    <scope>NUCLEOTIDE SEQUENCE [LARGE SCALE GENOMIC DNA]</scope>
    <source>
        <strain evidence="2">cv. CM334</strain>
    </source>
</reference>
<dbReference type="GO" id="GO:0004674">
    <property type="term" value="F:protein serine/threonine kinase activity"/>
    <property type="evidence" value="ECO:0007669"/>
    <property type="project" value="InterPro"/>
</dbReference>
<name>A0A2G2Y6W6_CAPAN</name>
<protein>
    <submittedName>
        <fullName evidence="1">Uncharacterized protein</fullName>
    </submittedName>
</protein>
<reference evidence="1 2" key="2">
    <citation type="journal article" date="2017" name="Genome Biol.">
        <title>New reference genome sequences of hot pepper reveal the massive evolution of plant disease-resistance genes by retroduplication.</title>
        <authorList>
            <person name="Kim S."/>
            <person name="Park J."/>
            <person name="Yeom S.I."/>
            <person name="Kim Y.M."/>
            <person name="Seo E."/>
            <person name="Kim K.T."/>
            <person name="Kim M.S."/>
            <person name="Lee J.M."/>
            <person name="Cheong K."/>
            <person name="Shin H.S."/>
            <person name="Kim S.B."/>
            <person name="Han K."/>
            <person name="Lee J."/>
            <person name="Park M."/>
            <person name="Lee H.A."/>
            <person name="Lee H.Y."/>
            <person name="Lee Y."/>
            <person name="Oh S."/>
            <person name="Lee J.H."/>
            <person name="Choi E."/>
            <person name="Choi E."/>
            <person name="Lee S.E."/>
            <person name="Jeon J."/>
            <person name="Kim H."/>
            <person name="Choi G."/>
            <person name="Song H."/>
            <person name="Lee J."/>
            <person name="Lee S.C."/>
            <person name="Kwon J.K."/>
            <person name="Lee H.Y."/>
            <person name="Koo N."/>
            <person name="Hong Y."/>
            <person name="Kim R.W."/>
            <person name="Kang W.H."/>
            <person name="Huh J.H."/>
            <person name="Kang B.C."/>
            <person name="Yang T.J."/>
            <person name="Lee Y.H."/>
            <person name="Bennetzen J.L."/>
            <person name="Choi D."/>
        </authorList>
    </citation>
    <scope>NUCLEOTIDE SEQUENCE [LARGE SCALE GENOMIC DNA]</scope>
    <source>
        <strain evidence="2">cv. CM334</strain>
    </source>
</reference>
<gene>
    <name evidence="1" type="ORF">T459_29905</name>
</gene>
<evidence type="ECO:0000313" key="2">
    <source>
        <dbReference type="Proteomes" id="UP000222542"/>
    </source>
</evidence>
<dbReference type="Proteomes" id="UP000222542">
    <property type="component" value="Unassembled WGS sequence"/>
</dbReference>